<dbReference type="SUPFAM" id="SSF51316">
    <property type="entry name" value="Mss4-like"/>
    <property type="match status" value="1"/>
</dbReference>
<sequence length="111" mass="12108">MPYQGHCMCHDIQVTLEEQPENTLRCHCRNCARPGGGSSLNYTVNEPDDTHSLLKDYEDNETTSGNCALVKNLFVVPPPTEPQLTYIFSSGNFVVIVEAPSLPGADSPGIL</sequence>
<keyword evidence="3" id="KW-0862">Zinc</keyword>
<dbReference type="GO" id="GO:0016846">
    <property type="term" value="F:carbon-sulfur lyase activity"/>
    <property type="evidence" value="ECO:0007669"/>
    <property type="project" value="InterPro"/>
</dbReference>
<evidence type="ECO:0000313" key="5">
    <source>
        <dbReference type="EMBL" id="ODM14612.1"/>
    </source>
</evidence>
<evidence type="ECO:0000313" key="6">
    <source>
        <dbReference type="Proteomes" id="UP000094569"/>
    </source>
</evidence>
<dbReference type="AlphaFoldDB" id="A0A1E3B110"/>
<dbReference type="VEuPathDB" id="FungiDB:SI65_09957"/>
<dbReference type="Pfam" id="PF04828">
    <property type="entry name" value="GFA"/>
    <property type="match status" value="1"/>
</dbReference>
<protein>
    <recommendedName>
        <fullName evidence="4">CENP-V/GFA domain-containing protein</fullName>
    </recommendedName>
</protein>
<evidence type="ECO:0000256" key="2">
    <source>
        <dbReference type="ARBA" id="ARBA00022723"/>
    </source>
</evidence>
<comment type="similarity">
    <text evidence="1">Belongs to the Gfa family.</text>
</comment>
<accession>A0A1E3B110</accession>
<gene>
    <name evidence="5" type="ORF">SI65_09957</name>
</gene>
<dbReference type="Proteomes" id="UP000094569">
    <property type="component" value="Unassembled WGS sequence"/>
</dbReference>
<dbReference type="STRING" id="573508.A0A1E3B110"/>
<feature type="domain" description="CENP-V/GFA" evidence="4">
    <location>
        <begin position="3"/>
        <end position="50"/>
    </location>
</feature>
<keyword evidence="2" id="KW-0479">Metal-binding</keyword>
<comment type="caution">
    <text evidence="5">The sequence shown here is derived from an EMBL/GenBank/DDBJ whole genome shotgun (WGS) entry which is preliminary data.</text>
</comment>
<dbReference type="InterPro" id="IPR011057">
    <property type="entry name" value="Mss4-like_sf"/>
</dbReference>
<keyword evidence="6" id="KW-1185">Reference proteome</keyword>
<dbReference type="Gene3D" id="3.90.1590.10">
    <property type="entry name" value="glutathione-dependent formaldehyde- activating enzyme (gfa)"/>
    <property type="match status" value="1"/>
</dbReference>
<reference evidence="5 6" key="1">
    <citation type="journal article" date="2016" name="BMC Genomics">
        <title>Comparative genomic and transcriptomic analyses of the Fuzhuan brick tea-fermentation fungus Aspergillus cristatus.</title>
        <authorList>
            <person name="Ge Y."/>
            <person name="Wang Y."/>
            <person name="Liu Y."/>
            <person name="Tan Y."/>
            <person name="Ren X."/>
            <person name="Zhang X."/>
            <person name="Hyde K.D."/>
            <person name="Liu Y."/>
            <person name="Liu Z."/>
        </authorList>
    </citation>
    <scope>NUCLEOTIDE SEQUENCE [LARGE SCALE GENOMIC DNA]</scope>
    <source>
        <strain evidence="5 6">GZAAS20.1005</strain>
    </source>
</reference>
<organism evidence="5 6">
    <name type="scientific">Aspergillus cristatus</name>
    <name type="common">Chinese Fuzhuan brick tea-fermentation fungus</name>
    <name type="synonym">Eurotium cristatum</name>
    <dbReference type="NCBI Taxonomy" id="573508"/>
    <lineage>
        <taxon>Eukaryota</taxon>
        <taxon>Fungi</taxon>
        <taxon>Dikarya</taxon>
        <taxon>Ascomycota</taxon>
        <taxon>Pezizomycotina</taxon>
        <taxon>Eurotiomycetes</taxon>
        <taxon>Eurotiomycetidae</taxon>
        <taxon>Eurotiales</taxon>
        <taxon>Aspergillaceae</taxon>
        <taxon>Aspergillus</taxon>
        <taxon>Aspergillus subgen. Aspergillus</taxon>
    </lineage>
</organism>
<dbReference type="GO" id="GO:0046872">
    <property type="term" value="F:metal ion binding"/>
    <property type="evidence" value="ECO:0007669"/>
    <property type="project" value="UniProtKB-KW"/>
</dbReference>
<dbReference type="EMBL" id="JXNT01000023">
    <property type="protein sequence ID" value="ODM14612.1"/>
    <property type="molecule type" value="Genomic_DNA"/>
</dbReference>
<evidence type="ECO:0000259" key="4">
    <source>
        <dbReference type="Pfam" id="PF04828"/>
    </source>
</evidence>
<evidence type="ECO:0000256" key="3">
    <source>
        <dbReference type="ARBA" id="ARBA00022833"/>
    </source>
</evidence>
<dbReference type="OrthoDB" id="9985472at2759"/>
<name>A0A1E3B110_ASPCR</name>
<dbReference type="InterPro" id="IPR006913">
    <property type="entry name" value="CENP-V/GFA"/>
</dbReference>
<evidence type="ECO:0000256" key="1">
    <source>
        <dbReference type="ARBA" id="ARBA00005495"/>
    </source>
</evidence>
<proteinExistence type="inferred from homology"/>